<dbReference type="Proteomes" id="UP000001026">
    <property type="component" value="Chromosome"/>
</dbReference>
<proteinExistence type="predicted"/>
<dbReference type="OrthoDB" id="426811at2"/>
<dbReference type="InterPro" id="IPR021291">
    <property type="entry name" value="Tsr0524-like"/>
</dbReference>
<evidence type="ECO:0000313" key="1">
    <source>
        <dbReference type="EMBL" id="CAE18888.1"/>
    </source>
</evidence>
<dbReference type="STRING" id="59919.PMM0429"/>
<dbReference type="EMBL" id="BX548174">
    <property type="protein sequence ID" value="CAE18888.1"/>
    <property type="molecule type" value="Genomic_DNA"/>
</dbReference>
<reference evidence="1 2" key="1">
    <citation type="journal article" date="2003" name="Nature">
        <title>Genome divergence in two Prochlorococcus ecotypes reflects oceanic niche differentiation.</title>
        <authorList>
            <person name="Rocap G."/>
            <person name="Larimer F.W."/>
            <person name="Lamerdin J.E."/>
            <person name="Malfatti S."/>
            <person name="Chain P."/>
            <person name="Ahlgren N.A."/>
            <person name="Arellano A."/>
            <person name="Coleman M."/>
            <person name="Hauser L."/>
            <person name="Hess W.R."/>
            <person name="Johnson Z.I."/>
            <person name="Land M.L."/>
            <person name="Lindell D."/>
            <person name="Post A.F."/>
            <person name="Regala W."/>
            <person name="Shah M."/>
            <person name="Shaw S.L."/>
            <person name="Steglich C."/>
            <person name="Sullivan M.B."/>
            <person name="Ting C.S."/>
            <person name="Tolonen A."/>
            <person name="Webb E.A."/>
            <person name="Zinser E.R."/>
            <person name="Chisholm S.W."/>
        </authorList>
    </citation>
    <scope>NUCLEOTIDE SEQUENCE [LARGE SCALE GENOMIC DNA]</scope>
    <source>
        <strain evidence="2">CCMP1986 / NIES-2087 / MED4</strain>
    </source>
</reference>
<dbReference type="KEGG" id="pmm:PMM0429"/>
<gene>
    <name evidence="1" type="ordered locus">PMM0429</name>
</gene>
<protein>
    <recommendedName>
        <fullName evidence="3">DUF2862 domain-containing protein</fullName>
    </recommendedName>
</protein>
<dbReference type="RefSeq" id="WP_011132065.1">
    <property type="nucleotide sequence ID" value="NC_005072.1"/>
</dbReference>
<organism evidence="1 2">
    <name type="scientific">Prochlorococcus marinus subsp. pastoris (strain CCMP1986 / NIES-2087 / MED4)</name>
    <dbReference type="NCBI Taxonomy" id="59919"/>
    <lineage>
        <taxon>Bacteria</taxon>
        <taxon>Bacillati</taxon>
        <taxon>Cyanobacteriota</taxon>
        <taxon>Cyanophyceae</taxon>
        <taxon>Synechococcales</taxon>
        <taxon>Prochlorococcaceae</taxon>
        <taxon>Prochlorococcus</taxon>
    </lineage>
</organism>
<dbReference type="Pfam" id="PF11061">
    <property type="entry name" value="Tsr0524-like"/>
    <property type="match status" value="1"/>
</dbReference>
<dbReference type="eggNOG" id="ENOG50308WR">
    <property type="taxonomic scope" value="Bacteria"/>
</dbReference>
<accession>Q7V2P3</accession>
<dbReference type="HOGENOM" id="CLU_191597_0_0_3"/>
<dbReference type="AlphaFoldDB" id="Q7V2P3"/>
<evidence type="ECO:0000313" key="2">
    <source>
        <dbReference type="Proteomes" id="UP000001026"/>
    </source>
</evidence>
<name>Q7V2P3_PROMP</name>
<sequence length="76" mass="8542">MAETKLLPKIGSKVKINININKVKDRLPAKLIDQISSNPRVVTTGYKMTDGRSIGITVKLQNGEENWFFPEEIEKG</sequence>
<evidence type="ECO:0008006" key="3">
    <source>
        <dbReference type="Google" id="ProtNLM"/>
    </source>
</evidence>